<name>A0A937USR3_9ACTN</name>
<proteinExistence type="predicted"/>
<dbReference type="AlphaFoldDB" id="A0A937USR3"/>
<sequence length="107" mass="11128">MTPQLTTTVPAQTTAPGQATGRPALPLPLQRGSHPAPSPRPHLPEPAAPAGPGAGYLPPWPVRALVALLGWTAAFAVLVPLRIVYEVVRLVAVVTLRLRRGARPASG</sequence>
<evidence type="ECO:0000256" key="1">
    <source>
        <dbReference type="SAM" id="MobiDB-lite"/>
    </source>
</evidence>
<protein>
    <submittedName>
        <fullName evidence="3">Uncharacterized protein</fullName>
    </submittedName>
</protein>
<feature type="compositionally biased region" description="Polar residues" evidence="1">
    <location>
        <begin position="1"/>
        <end position="17"/>
    </location>
</feature>
<feature type="compositionally biased region" description="Pro residues" evidence="1">
    <location>
        <begin position="36"/>
        <end position="49"/>
    </location>
</feature>
<comment type="caution">
    <text evidence="3">The sequence shown here is derived from an EMBL/GenBank/DDBJ whole genome shotgun (WGS) entry which is preliminary data.</text>
</comment>
<accession>A0A937USR3</accession>
<evidence type="ECO:0000313" key="3">
    <source>
        <dbReference type="EMBL" id="MBL7632383.1"/>
    </source>
</evidence>
<gene>
    <name evidence="3" type="ORF">I7412_35560</name>
</gene>
<evidence type="ECO:0000256" key="2">
    <source>
        <dbReference type="SAM" id="Phobius"/>
    </source>
</evidence>
<dbReference type="EMBL" id="JAEACQ010000316">
    <property type="protein sequence ID" value="MBL7632383.1"/>
    <property type="molecule type" value="Genomic_DNA"/>
</dbReference>
<organism evidence="3 4">
    <name type="scientific">Frankia nepalensis</name>
    <dbReference type="NCBI Taxonomy" id="1836974"/>
    <lineage>
        <taxon>Bacteria</taxon>
        <taxon>Bacillati</taxon>
        <taxon>Actinomycetota</taxon>
        <taxon>Actinomycetes</taxon>
        <taxon>Frankiales</taxon>
        <taxon>Frankiaceae</taxon>
        <taxon>Frankia</taxon>
    </lineage>
</organism>
<feature type="region of interest" description="Disordered" evidence="1">
    <location>
        <begin position="1"/>
        <end position="52"/>
    </location>
</feature>
<keyword evidence="2" id="KW-1133">Transmembrane helix</keyword>
<evidence type="ECO:0000313" key="4">
    <source>
        <dbReference type="Proteomes" id="UP000604475"/>
    </source>
</evidence>
<keyword evidence="2" id="KW-0812">Transmembrane</keyword>
<dbReference type="RefSeq" id="WP_203003689.1">
    <property type="nucleotide sequence ID" value="NZ_JADWYU010000137.1"/>
</dbReference>
<reference evidence="3" key="1">
    <citation type="submission" date="2020-12" db="EMBL/GenBank/DDBJ databases">
        <title>Genomic characterization of non-nitrogen-fixing Frankia strains.</title>
        <authorList>
            <person name="Carlos-Shanley C."/>
            <person name="Guerra T."/>
            <person name="Hahn D."/>
        </authorList>
    </citation>
    <scope>NUCLEOTIDE SEQUENCE</scope>
    <source>
        <strain evidence="3">CN6</strain>
    </source>
</reference>
<keyword evidence="4" id="KW-1185">Reference proteome</keyword>
<keyword evidence="2" id="KW-0472">Membrane</keyword>
<feature type="transmembrane region" description="Helical" evidence="2">
    <location>
        <begin position="60"/>
        <end position="81"/>
    </location>
</feature>
<dbReference type="Proteomes" id="UP000604475">
    <property type="component" value="Unassembled WGS sequence"/>
</dbReference>